<dbReference type="InterPro" id="IPR044977">
    <property type="entry name" value="RLT1-3"/>
</dbReference>
<gene>
    <name evidence="10" type="ORF">RJ639_024688</name>
</gene>
<feature type="domain" description="HTH HARE-type" evidence="9">
    <location>
        <begin position="748"/>
        <end position="817"/>
    </location>
</feature>
<dbReference type="PANTHER" id="PTHR36968:SF5">
    <property type="entry name" value="HOMEOBOX-DDT DOMAIN PROTEIN RLT2"/>
    <property type="match status" value="1"/>
</dbReference>
<evidence type="ECO:0000313" key="11">
    <source>
        <dbReference type="Proteomes" id="UP001188597"/>
    </source>
</evidence>
<feature type="compositionally biased region" description="Basic and acidic residues" evidence="6">
    <location>
        <begin position="367"/>
        <end position="391"/>
    </location>
</feature>
<dbReference type="Pfam" id="PF15612">
    <property type="entry name" value="WHIM1"/>
    <property type="match status" value="1"/>
</dbReference>
<feature type="domain" description="DDT" evidence="8">
    <location>
        <begin position="566"/>
        <end position="625"/>
    </location>
</feature>
<comment type="caution">
    <text evidence="10">The sequence shown here is derived from an EMBL/GenBank/DDBJ whole genome shotgun (WGS) entry which is preliminary data.</text>
</comment>
<organism evidence="10 11">
    <name type="scientific">Escallonia herrerae</name>
    <dbReference type="NCBI Taxonomy" id="1293975"/>
    <lineage>
        <taxon>Eukaryota</taxon>
        <taxon>Viridiplantae</taxon>
        <taxon>Streptophyta</taxon>
        <taxon>Embryophyta</taxon>
        <taxon>Tracheophyta</taxon>
        <taxon>Spermatophyta</taxon>
        <taxon>Magnoliopsida</taxon>
        <taxon>eudicotyledons</taxon>
        <taxon>Gunneridae</taxon>
        <taxon>Pentapetalae</taxon>
        <taxon>asterids</taxon>
        <taxon>campanulids</taxon>
        <taxon>Escalloniales</taxon>
        <taxon>Escalloniaceae</taxon>
        <taxon>Escallonia</taxon>
    </lineage>
</organism>
<dbReference type="Pfam" id="PF02791">
    <property type="entry name" value="DDT"/>
    <property type="match status" value="1"/>
</dbReference>
<evidence type="ECO:0000259" key="9">
    <source>
        <dbReference type="PROSITE" id="PS51913"/>
    </source>
</evidence>
<dbReference type="SUPFAM" id="SSF46689">
    <property type="entry name" value="Homeodomain-like"/>
    <property type="match status" value="1"/>
</dbReference>
<keyword evidence="3 4" id="KW-0539">Nucleus</keyword>
<dbReference type="PROSITE" id="PS50827">
    <property type="entry name" value="DDT"/>
    <property type="match status" value="1"/>
</dbReference>
<feature type="compositionally biased region" description="Acidic residues" evidence="6">
    <location>
        <begin position="846"/>
        <end position="877"/>
    </location>
</feature>
<dbReference type="Proteomes" id="UP001188597">
    <property type="component" value="Unassembled WGS sequence"/>
</dbReference>
<dbReference type="InterPro" id="IPR028942">
    <property type="entry name" value="WHIM1_dom"/>
</dbReference>
<dbReference type="InterPro" id="IPR028941">
    <property type="entry name" value="WHIM2_dom"/>
</dbReference>
<feature type="DNA-binding region" description="Homeobox" evidence="4">
    <location>
        <begin position="21"/>
        <end position="80"/>
    </location>
</feature>
<dbReference type="PANTHER" id="PTHR36968">
    <property type="entry name" value="HOMEOBOX-DDT DOMAIN PROTEIN RLT2"/>
    <property type="match status" value="1"/>
</dbReference>
<feature type="region of interest" description="Disordered" evidence="6">
    <location>
        <begin position="353"/>
        <end position="391"/>
    </location>
</feature>
<feature type="region of interest" description="Disordered" evidence="6">
    <location>
        <begin position="846"/>
        <end position="880"/>
    </location>
</feature>
<dbReference type="PROSITE" id="PS51913">
    <property type="entry name" value="HTH_HARE"/>
    <property type="match status" value="1"/>
</dbReference>
<comment type="subcellular location">
    <subcellularLocation>
        <location evidence="1 4 5">Nucleus</location>
    </subcellularLocation>
</comment>
<dbReference type="SMART" id="SM00389">
    <property type="entry name" value="HOX"/>
    <property type="match status" value="1"/>
</dbReference>
<feature type="region of interest" description="Disordered" evidence="6">
    <location>
        <begin position="76"/>
        <end position="116"/>
    </location>
</feature>
<dbReference type="Pfam" id="PF00046">
    <property type="entry name" value="Homeodomain"/>
    <property type="match status" value="1"/>
</dbReference>
<protein>
    <recommendedName>
        <fullName evidence="12">Homeobox-DDT domain protein RLT2</fullName>
    </recommendedName>
</protein>
<evidence type="ECO:0000256" key="1">
    <source>
        <dbReference type="ARBA" id="ARBA00004123"/>
    </source>
</evidence>
<dbReference type="InterPro" id="IPR009057">
    <property type="entry name" value="Homeodomain-like_sf"/>
</dbReference>
<name>A0AA88V409_9ASTE</name>
<dbReference type="InterPro" id="IPR007759">
    <property type="entry name" value="Asxl_HARE-HTH"/>
</dbReference>
<keyword evidence="4 5" id="KW-0371">Homeobox</keyword>
<evidence type="ECO:0000259" key="7">
    <source>
        <dbReference type="PROSITE" id="PS50071"/>
    </source>
</evidence>
<dbReference type="InterPro" id="IPR001356">
    <property type="entry name" value="HD"/>
</dbReference>
<dbReference type="EMBL" id="JAVXUP010003083">
    <property type="protein sequence ID" value="KAK3000125.1"/>
    <property type="molecule type" value="Genomic_DNA"/>
</dbReference>
<dbReference type="Gene3D" id="1.10.10.60">
    <property type="entry name" value="Homeodomain-like"/>
    <property type="match status" value="1"/>
</dbReference>
<keyword evidence="2" id="KW-0804">Transcription</keyword>
<dbReference type="GO" id="GO:0003677">
    <property type="term" value="F:DNA binding"/>
    <property type="evidence" value="ECO:0007669"/>
    <property type="project" value="UniProtKB-UniRule"/>
</dbReference>
<proteinExistence type="predicted"/>
<dbReference type="Pfam" id="PF15613">
    <property type="entry name" value="WSD"/>
    <property type="match status" value="1"/>
</dbReference>
<evidence type="ECO:0000256" key="4">
    <source>
        <dbReference type="PROSITE-ProRule" id="PRU00108"/>
    </source>
</evidence>
<reference evidence="10" key="1">
    <citation type="submission" date="2022-12" db="EMBL/GenBank/DDBJ databases">
        <title>Draft genome assemblies for two species of Escallonia (Escalloniales).</title>
        <authorList>
            <person name="Chanderbali A."/>
            <person name="Dervinis C."/>
            <person name="Anghel I."/>
            <person name="Soltis D."/>
            <person name="Soltis P."/>
            <person name="Zapata F."/>
        </authorList>
    </citation>
    <scope>NUCLEOTIDE SEQUENCE</scope>
    <source>
        <strain evidence="10">UCBG64.0493</strain>
        <tissue evidence="10">Leaf</tissue>
    </source>
</reference>
<keyword evidence="11" id="KW-1185">Reference proteome</keyword>
<evidence type="ECO:0000313" key="10">
    <source>
        <dbReference type="EMBL" id="KAK3000125.1"/>
    </source>
</evidence>
<dbReference type="CDD" id="cd00086">
    <property type="entry name" value="homeodomain"/>
    <property type="match status" value="1"/>
</dbReference>
<evidence type="ECO:0000256" key="3">
    <source>
        <dbReference type="ARBA" id="ARBA00023242"/>
    </source>
</evidence>
<evidence type="ECO:0008006" key="12">
    <source>
        <dbReference type="Google" id="ProtNLM"/>
    </source>
</evidence>
<feature type="non-terminal residue" evidence="10">
    <location>
        <position position="1"/>
    </location>
</feature>
<dbReference type="SMART" id="SM00571">
    <property type="entry name" value="DDT"/>
    <property type="match status" value="1"/>
</dbReference>
<evidence type="ECO:0000256" key="2">
    <source>
        <dbReference type="ARBA" id="ARBA00023163"/>
    </source>
</evidence>
<feature type="region of interest" description="Disordered" evidence="6">
    <location>
        <begin position="1"/>
        <end position="29"/>
    </location>
</feature>
<feature type="region of interest" description="Disordered" evidence="6">
    <location>
        <begin position="409"/>
        <end position="432"/>
    </location>
</feature>
<dbReference type="PROSITE" id="PS50071">
    <property type="entry name" value="HOMEOBOX_2"/>
    <property type="match status" value="1"/>
</dbReference>
<evidence type="ECO:0000256" key="5">
    <source>
        <dbReference type="RuleBase" id="RU000682"/>
    </source>
</evidence>
<feature type="compositionally biased region" description="Basic and acidic residues" evidence="6">
    <location>
        <begin position="10"/>
        <end position="22"/>
    </location>
</feature>
<sequence>MDGGGGGGSDGEKRTPPEGEGKVKRKMKTASQLEILERTYAVETYPSEVLRAELSVKLGLSDRQLQMWFCHRRLKDRKAPPSSAKRPRQDEASLATAGGNDVVVGNEQESGSGSGLSPVRHVEIQQQQKQHLVLAPRGGAGATAVGRIGADMPALKRYYEPPQAISELRAISFVEAQLGETLREDGPILGMEFDPLPPGAFGAPIVTAGQRKPAGRPYEANFFERPDAKLVKVHMVNCQGASRAPHEYQFLPEQPSVRKDPYERAVPSHYYLSSSDAPSTRTPLTTGRPFVHGIEQVPSGFGFQNQLPSLNLLPQQGRQGHLLPSVSGDYDIVPRKNTFVNIVSDAQFGPHPISGLDNTLTPPDGRVSQEDENLRMERKRKSEEARMAREVEAHEKRIRKELEKQDILRRKREEQMKKEMERQDRERRKEEERLLREKQREEERYQREQRREMERREKFLQKESIRAEKLKLKEEMRREKDAARLKAANERATARRIAKEAMELLDDERVELMDLTASRRGLPSILSLDSDALQDLELFRDMLTEFPPKSVSLKRPFTTQPWTYSEENIGNLLMVWRFLISFADVLGLWPFTLDEFVQAFHDYDSRLLGEVHVALLRSIIKDIEDVARTPSTGLGTSQNTSANPGGGHPQIVEGAYAWGFDICSWQRHLNPLTWPEILRQFALSAGLGPKLKKRSVDQPCFRDENEGNTCEDIILKLRNGAAAENALAVMQERGFSNPRKSRHRLTPGTVKFAAFHVLSIEGSKGLTILDVAEKIQKSGLRDLTTSKTPEASIAAALSRDTKLFERTAPSTYCVRSPYRKDPIDAVSILSAAREKIQVFKNGYFDGEDADDAERDDVEREEDSESDVAEDPEADDLGTELKPNKEDLSCEVSSLQAQSCSGIGKDSSPHVVVKVSHGGIGNTSSLLTPMQYKGLQEVKTSGAAVDRSIDDAGIHNEATKINKEDTVVDENNSGEAWVQGLVLGDYSDMSVEERLDALVALINVTNEGNSIRIVLEERLEAANALKKQMWAEAQVDKRRMKEEFVMKMQYSSFIGNKAEQNLSISALEGRQSPFFHMDEKNDLVSTNPVVQQEQLGDPRNDLNYPNNLPAERNLLMQEFSSGPEQAGYAAEKSRSQFKAFIGHKAEQMYEYRSLPLGQDRRRNRYWQFITSASCNDPGSGRIFLELRDGRWRLIDSEESFDALFGSLDVRGVRESHLHSMLQRIEVSFKDTVRNNLFSSGRTTENTIGRAFSESASNPKCSASIESPSSSACALKRYQEFEKWMWEECLTQCNEKLKGEAGWTLHNAHSFPPLRIRLLKAQLSSMEVSVLLEALQPSWSDEYRKSLGMKLHMASSAEDLLQ</sequence>
<evidence type="ECO:0000259" key="8">
    <source>
        <dbReference type="PROSITE" id="PS50827"/>
    </source>
</evidence>
<keyword evidence="4 5" id="KW-0238">DNA-binding</keyword>
<dbReference type="GO" id="GO:0005634">
    <property type="term" value="C:nucleus"/>
    <property type="evidence" value="ECO:0007669"/>
    <property type="project" value="UniProtKB-SubCell"/>
</dbReference>
<evidence type="ECO:0000256" key="6">
    <source>
        <dbReference type="SAM" id="MobiDB-lite"/>
    </source>
</evidence>
<dbReference type="InterPro" id="IPR018501">
    <property type="entry name" value="DDT_dom"/>
</dbReference>
<dbReference type="GO" id="GO:0006357">
    <property type="term" value="P:regulation of transcription by RNA polymerase II"/>
    <property type="evidence" value="ECO:0007669"/>
    <property type="project" value="InterPro"/>
</dbReference>
<dbReference type="Pfam" id="PF05066">
    <property type="entry name" value="HARE-HTH"/>
    <property type="match status" value="1"/>
</dbReference>
<accession>A0AA88V409</accession>
<feature type="domain" description="Homeobox" evidence="7">
    <location>
        <begin position="19"/>
        <end position="79"/>
    </location>
</feature>